<dbReference type="AlphaFoldDB" id="A0ABD6VYW5"/>
<evidence type="ECO:0000313" key="2">
    <source>
        <dbReference type="Proteomes" id="UP000237433"/>
    </source>
</evidence>
<evidence type="ECO:0000313" key="1">
    <source>
        <dbReference type="EMBL" id="POE41902.1"/>
    </source>
</evidence>
<comment type="caution">
    <text evidence="1">The sequence shown here is derived from an EMBL/GenBank/DDBJ whole genome shotgun (WGS) entry which is preliminary data.</text>
</comment>
<dbReference type="EMBL" id="LGIY01000018">
    <property type="protein sequence ID" value="POE41902.1"/>
    <property type="molecule type" value="Genomic_DNA"/>
</dbReference>
<dbReference type="Proteomes" id="UP000237433">
    <property type="component" value="Unassembled WGS sequence"/>
</dbReference>
<accession>A0ABD6VYW5</accession>
<protein>
    <submittedName>
        <fullName evidence="1">Phage protein</fullName>
    </submittedName>
</protein>
<gene>
    <name evidence="1" type="ORF">ACX51_10590</name>
</gene>
<dbReference type="RefSeq" id="WP_016381979.1">
    <property type="nucleotide sequence ID" value="NZ_BDIT01000033.1"/>
</dbReference>
<organism evidence="1 2">
    <name type="scientific">Lacticaseibacillus paracasei</name>
    <name type="common">Lactobacillus paracasei</name>
    <dbReference type="NCBI Taxonomy" id="1597"/>
    <lineage>
        <taxon>Bacteria</taxon>
        <taxon>Bacillati</taxon>
        <taxon>Bacillota</taxon>
        <taxon>Bacilli</taxon>
        <taxon>Lactobacillales</taxon>
        <taxon>Lactobacillaceae</taxon>
        <taxon>Lacticaseibacillus</taxon>
    </lineage>
</organism>
<name>A0ABD6VYW5_LACPA</name>
<sequence length="108" mass="12498">MSNETKRDVFNKVADECAGLDYEMYKEYLKRYDAALPDDIPVLPKRIGKFLKIMKSVRADLVSALGEVRSKYNSYAEWAFEDYNSETFAHAYLSGVWRVEETGEIVKL</sequence>
<reference evidence="1 2" key="1">
    <citation type="journal article" date="2015" name="J. Am. Soc. Brew. Chem.">
        <title>Dissolved carbon dioxide selects for lactic acid bacteria able to grow in and spoil packaged beer.</title>
        <authorList>
            <person name="Bergsveinson J."/>
            <person name="Redekop A."/>
            <person name="Zoerb S."/>
            <person name="Ziola B."/>
        </authorList>
    </citation>
    <scope>NUCLEOTIDE SEQUENCE [LARGE SCALE GENOMIC DNA]</scope>
    <source>
        <strain evidence="1 2">CCC B1205</strain>
    </source>
</reference>
<proteinExistence type="predicted"/>